<dbReference type="EMBL" id="KN837289">
    <property type="protein sequence ID" value="KIJ29142.1"/>
    <property type="molecule type" value="Genomic_DNA"/>
</dbReference>
<dbReference type="HOGENOM" id="CLU_2293480_0_0_1"/>
<proteinExistence type="predicted"/>
<keyword evidence="2" id="KW-1185">Reference proteome</keyword>
<reference evidence="1 2" key="1">
    <citation type="submission" date="2014-06" db="EMBL/GenBank/DDBJ databases">
        <title>Evolutionary Origins and Diversification of the Mycorrhizal Mutualists.</title>
        <authorList>
            <consortium name="DOE Joint Genome Institute"/>
            <consortium name="Mycorrhizal Genomics Consortium"/>
            <person name="Kohler A."/>
            <person name="Kuo A."/>
            <person name="Nagy L.G."/>
            <person name="Floudas D."/>
            <person name="Copeland A."/>
            <person name="Barry K.W."/>
            <person name="Cichocki N."/>
            <person name="Veneault-Fourrey C."/>
            <person name="LaButti K."/>
            <person name="Lindquist E.A."/>
            <person name="Lipzen A."/>
            <person name="Lundell T."/>
            <person name="Morin E."/>
            <person name="Murat C."/>
            <person name="Riley R."/>
            <person name="Ohm R."/>
            <person name="Sun H."/>
            <person name="Tunlid A."/>
            <person name="Henrissat B."/>
            <person name="Grigoriev I.V."/>
            <person name="Hibbett D.S."/>
            <person name="Martin F."/>
        </authorList>
    </citation>
    <scope>NUCLEOTIDE SEQUENCE [LARGE SCALE GENOMIC DNA]</scope>
    <source>
        <strain evidence="1 2">SS14</strain>
    </source>
</reference>
<dbReference type="Proteomes" id="UP000054279">
    <property type="component" value="Unassembled WGS sequence"/>
</dbReference>
<accession>A0A0C9UJR9</accession>
<dbReference type="AlphaFoldDB" id="A0A0C9UJR9"/>
<protein>
    <submittedName>
        <fullName evidence="1">Uncharacterized protein</fullName>
    </submittedName>
</protein>
<organism evidence="1 2">
    <name type="scientific">Sphaerobolus stellatus (strain SS14)</name>
    <dbReference type="NCBI Taxonomy" id="990650"/>
    <lineage>
        <taxon>Eukaryota</taxon>
        <taxon>Fungi</taxon>
        <taxon>Dikarya</taxon>
        <taxon>Basidiomycota</taxon>
        <taxon>Agaricomycotina</taxon>
        <taxon>Agaricomycetes</taxon>
        <taxon>Phallomycetidae</taxon>
        <taxon>Geastrales</taxon>
        <taxon>Sphaerobolaceae</taxon>
        <taxon>Sphaerobolus</taxon>
    </lineage>
</organism>
<evidence type="ECO:0000313" key="1">
    <source>
        <dbReference type="EMBL" id="KIJ29142.1"/>
    </source>
</evidence>
<name>A0A0C9UJR9_SPHS4</name>
<evidence type="ECO:0000313" key="2">
    <source>
        <dbReference type="Proteomes" id="UP000054279"/>
    </source>
</evidence>
<sequence length="101" mass="11228">MTPYYGRTLYGFIRVNSVPYNGRSKPSTVRVRRRIYGDVNTGYTDTVPSPTKAEGTAVDGIWQRAAVMTSLGHNHAPHRLARLPSKATQRTRFLPSTLPPA</sequence>
<gene>
    <name evidence="1" type="ORF">M422DRAFT_269474</name>
</gene>